<evidence type="ECO:0000313" key="2">
    <source>
        <dbReference type="Proteomes" id="UP000295701"/>
    </source>
</evidence>
<protein>
    <submittedName>
        <fullName evidence="1">Tetratricopeptide repeat protein</fullName>
    </submittedName>
</protein>
<reference evidence="1 2" key="1">
    <citation type="submission" date="2019-03" db="EMBL/GenBank/DDBJ databases">
        <title>Primorskyibacter sp. SS33 isolated from sediments.</title>
        <authorList>
            <person name="Xunke S."/>
        </authorList>
    </citation>
    <scope>NUCLEOTIDE SEQUENCE [LARGE SCALE GENOMIC DNA]</scope>
    <source>
        <strain evidence="1 2">SS33</strain>
    </source>
</reference>
<evidence type="ECO:0000313" key="1">
    <source>
        <dbReference type="EMBL" id="TDL76360.1"/>
    </source>
</evidence>
<accession>A0A4R5ZYR3</accession>
<dbReference type="Pfam" id="PF13432">
    <property type="entry name" value="TPR_16"/>
    <property type="match status" value="1"/>
</dbReference>
<dbReference type="EMBL" id="SNAA01000017">
    <property type="protein sequence ID" value="TDL76360.1"/>
    <property type="molecule type" value="Genomic_DNA"/>
</dbReference>
<name>A0A4R5ZYR3_9RHOB</name>
<sequence length="139" mass="15026">MRAGEFELARKAYLRAALERGFDVDILSALGSADLRLGRLGQAEERLRDAMDRDPTFVPALNNLGVVLMETGRTAEAAEVFRAAFANDSGQSDAIRANLARALAKRDDPAYADPEKESFALVRRGRGDFLILGAAEDGA</sequence>
<dbReference type="Proteomes" id="UP000295701">
    <property type="component" value="Unassembled WGS sequence"/>
</dbReference>
<dbReference type="Gene3D" id="1.25.40.10">
    <property type="entry name" value="Tetratricopeptide repeat domain"/>
    <property type="match status" value="1"/>
</dbReference>
<dbReference type="OrthoDB" id="495305at2"/>
<comment type="caution">
    <text evidence="1">The sequence shown here is derived from an EMBL/GenBank/DDBJ whole genome shotgun (WGS) entry which is preliminary data.</text>
</comment>
<dbReference type="SUPFAM" id="SSF48452">
    <property type="entry name" value="TPR-like"/>
    <property type="match status" value="1"/>
</dbReference>
<dbReference type="SMART" id="SM00028">
    <property type="entry name" value="TPR"/>
    <property type="match status" value="2"/>
</dbReference>
<proteinExistence type="predicted"/>
<dbReference type="AlphaFoldDB" id="A0A4R5ZYR3"/>
<organism evidence="1 2">
    <name type="scientific">Palleronia sediminis</name>
    <dbReference type="NCBI Taxonomy" id="2547833"/>
    <lineage>
        <taxon>Bacteria</taxon>
        <taxon>Pseudomonadati</taxon>
        <taxon>Pseudomonadota</taxon>
        <taxon>Alphaproteobacteria</taxon>
        <taxon>Rhodobacterales</taxon>
        <taxon>Roseobacteraceae</taxon>
        <taxon>Palleronia</taxon>
    </lineage>
</organism>
<dbReference type="InterPro" id="IPR019734">
    <property type="entry name" value="TPR_rpt"/>
</dbReference>
<keyword evidence="2" id="KW-1185">Reference proteome</keyword>
<dbReference type="InterPro" id="IPR011990">
    <property type="entry name" value="TPR-like_helical_dom_sf"/>
</dbReference>
<gene>
    <name evidence="1" type="ORF">E2L08_13845</name>
</gene>